<dbReference type="EMBL" id="QRDW01000003">
    <property type="protein sequence ID" value="RED51241.1"/>
    <property type="molecule type" value="Genomic_DNA"/>
</dbReference>
<accession>A0A3D9HPK1</accession>
<feature type="domain" description="CNNM transmembrane" evidence="13">
    <location>
        <begin position="5"/>
        <end position="194"/>
    </location>
</feature>
<name>A0A3D9HPK1_9PROT</name>
<evidence type="ECO:0000256" key="1">
    <source>
        <dbReference type="ARBA" id="ARBA00004651"/>
    </source>
</evidence>
<comment type="similarity">
    <text evidence="2">Belongs to the UPF0053 family. Hemolysin C subfamily.</text>
</comment>
<gene>
    <name evidence="14" type="ORF">DFP90_10339</name>
</gene>
<feature type="transmembrane region" description="Helical" evidence="11">
    <location>
        <begin position="12"/>
        <end position="36"/>
    </location>
</feature>
<dbReference type="SMART" id="SM01091">
    <property type="entry name" value="CorC_HlyC"/>
    <property type="match status" value="1"/>
</dbReference>
<proteinExistence type="inferred from homology"/>
<organism evidence="14 15">
    <name type="scientific">Aestuariispira insulae</name>
    <dbReference type="NCBI Taxonomy" id="1461337"/>
    <lineage>
        <taxon>Bacteria</taxon>
        <taxon>Pseudomonadati</taxon>
        <taxon>Pseudomonadota</taxon>
        <taxon>Alphaproteobacteria</taxon>
        <taxon>Rhodospirillales</taxon>
        <taxon>Kiloniellaceae</taxon>
        <taxon>Aestuariispira</taxon>
    </lineage>
</organism>
<keyword evidence="3" id="KW-1003">Cell membrane</keyword>
<dbReference type="InterPro" id="IPR005170">
    <property type="entry name" value="Transptr-assoc_dom"/>
</dbReference>
<evidence type="ECO:0000256" key="8">
    <source>
        <dbReference type="ARBA" id="ARBA00023136"/>
    </source>
</evidence>
<sequence length="434" mass="48608">MSGELMDNWWFVGGIILFLLLLSGFFSGSETALTAASRARMHQLKKQGEERAKTVLELHDRKDRMIGAILLGNNLVNILASALATSLFLVAFGEAGVVYATLVMTLLVLIFAEVLPKTWALANPNKFALVVGPIMRVVITVFSPFTLTVQAVVRATLHLMGVRLHEEWDDEHKEEELRGVIDLHDGEDPETQQERKMLNSILDLDDVEVSDVMTHRSEVVTLDLSLPTEENINKVLSSPFTRIPLTEGDQDNIVGILHAKPLLRAIREQEGNAADIDLKALSSPPWFVPDSTTLLDQLQAFRERREHFAVVVDEYGSLMGIVTLEDILEEIVGNIDDEHDVTVRGVHPQPDGDYVIDGSVTIRDLNRDLEWDLPDDDAATVAGLVLYESRLIPEAGQVFSFYGYRFEVLRRHRNRIKTVRVTPPARPEEHVGED</sequence>
<dbReference type="InterPro" id="IPR002550">
    <property type="entry name" value="CNNM"/>
</dbReference>
<dbReference type="Gene3D" id="3.30.465.10">
    <property type="match status" value="1"/>
</dbReference>
<keyword evidence="7 9" id="KW-0129">CBS domain</keyword>
<dbReference type="InterPro" id="IPR000644">
    <property type="entry name" value="CBS_dom"/>
</dbReference>
<dbReference type="PROSITE" id="PS51371">
    <property type="entry name" value="CBS"/>
    <property type="match status" value="2"/>
</dbReference>
<feature type="transmembrane region" description="Helical" evidence="11">
    <location>
        <begin position="127"/>
        <end position="147"/>
    </location>
</feature>
<evidence type="ECO:0000313" key="15">
    <source>
        <dbReference type="Proteomes" id="UP000256845"/>
    </source>
</evidence>
<evidence type="ECO:0000256" key="4">
    <source>
        <dbReference type="ARBA" id="ARBA00022692"/>
    </source>
</evidence>
<evidence type="ECO:0000256" key="3">
    <source>
        <dbReference type="ARBA" id="ARBA00022475"/>
    </source>
</evidence>
<comment type="caution">
    <text evidence="14">The sequence shown here is derived from an EMBL/GenBank/DDBJ whole genome shotgun (WGS) entry which is preliminary data.</text>
</comment>
<dbReference type="FunFam" id="3.10.580.10:FF:000002">
    <property type="entry name" value="Magnesium/cobalt efflux protein CorC"/>
    <property type="match status" value="1"/>
</dbReference>
<protein>
    <submittedName>
        <fullName evidence="14">Mg2+/Co2+ transporter CorB</fullName>
    </submittedName>
</protein>
<feature type="domain" description="CBS" evidence="12">
    <location>
        <begin position="213"/>
        <end position="276"/>
    </location>
</feature>
<feature type="transmembrane region" description="Helical" evidence="11">
    <location>
        <begin position="97"/>
        <end position="115"/>
    </location>
</feature>
<evidence type="ECO:0000256" key="11">
    <source>
        <dbReference type="SAM" id="Phobius"/>
    </source>
</evidence>
<dbReference type="GO" id="GO:0050660">
    <property type="term" value="F:flavin adenine dinucleotide binding"/>
    <property type="evidence" value="ECO:0007669"/>
    <property type="project" value="InterPro"/>
</dbReference>
<feature type="transmembrane region" description="Helical" evidence="11">
    <location>
        <begin position="68"/>
        <end position="91"/>
    </location>
</feature>
<dbReference type="Gene3D" id="3.10.580.10">
    <property type="entry name" value="CBS-domain"/>
    <property type="match status" value="1"/>
</dbReference>
<dbReference type="PROSITE" id="PS51846">
    <property type="entry name" value="CNNM"/>
    <property type="match status" value="1"/>
</dbReference>
<evidence type="ECO:0000259" key="12">
    <source>
        <dbReference type="PROSITE" id="PS51371"/>
    </source>
</evidence>
<reference evidence="14 15" key="1">
    <citation type="submission" date="2018-07" db="EMBL/GenBank/DDBJ databases">
        <title>Genomic Encyclopedia of Type Strains, Phase III (KMG-III): the genomes of soil and plant-associated and newly described type strains.</title>
        <authorList>
            <person name="Whitman W."/>
        </authorList>
    </citation>
    <scope>NUCLEOTIDE SEQUENCE [LARGE SCALE GENOMIC DNA]</scope>
    <source>
        <strain evidence="14 15">CECT 8488</strain>
    </source>
</reference>
<dbReference type="InterPro" id="IPR044751">
    <property type="entry name" value="Ion_transp-like_CBS"/>
</dbReference>
<dbReference type="RefSeq" id="WP_245957012.1">
    <property type="nucleotide sequence ID" value="NZ_QRDW01000003.1"/>
</dbReference>
<dbReference type="Pfam" id="PF01595">
    <property type="entry name" value="CNNM"/>
    <property type="match status" value="1"/>
</dbReference>
<dbReference type="Proteomes" id="UP000256845">
    <property type="component" value="Unassembled WGS sequence"/>
</dbReference>
<keyword evidence="6 10" id="KW-1133">Transmembrane helix</keyword>
<evidence type="ECO:0000256" key="9">
    <source>
        <dbReference type="PROSITE-ProRule" id="PRU00703"/>
    </source>
</evidence>
<evidence type="ECO:0000256" key="6">
    <source>
        <dbReference type="ARBA" id="ARBA00022989"/>
    </source>
</evidence>
<dbReference type="PANTHER" id="PTHR22777">
    <property type="entry name" value="HEMOLYSIN-RELATED"/>
    <property type="match status" value="1"/>
</dbReference>
<keyword evidence="8 10" id="KW-0472">Membrane</keyword>
<dbReference type="CDD" id="cd04590">
    <property type="entry name" value="CBS_pair_CorC_HlyC_assoc"/>
    <property type="match status" value="1"/>
</dbReference>
<evidence type="ECO:0000313" key="14">
    <source>
        <dbReference type="EMBL" id="RED51241.1"/>
    </source>
</evidence>
<dbReference type="AlphaFoldDB" id="A0A3D9HPK1"/>
<evidence type="ECO:0000256" key="10">
    <source>
        <dbReference type="PROSITE-ProRule" id="PRU01193"/>
    </source>
</evidence>
<dbReference type="SMART" id="SM00116">
    <property type="entry name" value="CBS"/>
    <property type="match status" value="2"/>
</dbReference>
<dbReference type="GO" id="GO:0005886">
    <property type="term" value="C:plasma membrane"/>
    <property type="evidence" value="ECO:0007669"/>
    <property type="project" value="UniProtKB-SubCell"/>
</dbReference>
<keyword evidence="5" id="KW-0677">Repeat</keyword>
<evidence type="ECO:0000256" key="2">
    <source>
        <dbReference type="ARBA" id="ARBA00006446"/>
    </source>
</evidence>
<dbReference type="PANTHER" id="PTHR22777:SF32">
    <property type="entry name" value="UPF0053 INNER MEMBRANE PROTEIN YFJD"/>
    <property type="match status" value="1"/>
</dbReference>
<dbReference type="SUPFAM" id="SSF54631">
    <property type="entry name" value="CBS-domain pair"/>
    <property type="match status" value="1"/>
</dbReference>
<evidence type="ECO:0000256" key="5">
    <source>
        <dbReference type="ARBA" id="ARBA00022737"/>
    </source>
</evidence>
<dbReference type="InterPro" id="IPR036318">
    <property type="entry name" value="FAD-bd_PCMH-like_sf"/>
</dbReference>
<dbReference type="Pfam" id="PF00571">
    <property type="entry name" value="CBS"/>
    <property type="match status" value="2"/>
</dbReference>
<dbReference type="SUPFAM" id="SSF56176">
    <property type="entry name" value="FAD-binding/transporter-associated domain-like"/>
    <property type="match status" value="1"/>
</dbReference>
<keyword evidence="4 10" id="KW-0812">Transmembrane</keyword>
<keyword evidence="15" id="KW-1185">Reference proteome</keyword>
<dbReference type="InterPro" id="IPR046342">
    <property type="entry name" value="CBS_dom_sf"/>
</dbReference>
<feature type="domain" description="CBS" evidence="12">
    <location>
        <begin position="281"/>
        <end position="341"/>
    </location>
</feature>
<dbReference type="InterPro" id="IPR016169">
    <property type="entry name" value="FAD-bd_PCMH_sub2"/>
</dbReference>
<comment type="subcellular location">
    <subcellularLocation>
        <location evidence="1">Cell membrane</location>
        <topology evidence="1">Multi-pass membrane protein</topology>
    </subcellularLocation>
</comment>
<evidence type="ECO:0000256" key="7">
    <source>
        <dbReference type="ARBA" id="ARBA00023122"/>
    </source>
</evidence>
<evidence type="ECO:0000259" key="13">
    <source>
        <dbReference type="PROSITE" id="PS51846"/>
    </source>
</evidence>
<dbReference type="Pfam" id="PF03471">
    <property type="entry name" value="CorC_HlyC"/>
    <property type="match status" value="1"/>
</dbReference>